<reference evidence="2" key="1">
    <citation type="journal article" date="2023" name="Mol. Phylogenet. Evol.">
        <title>Genome-scale phylogeny and comparative genomics of the fungal order Sordariales.</title>
        <authorList>
            <person name="Hensen N."/>
            <person name="Bonometti L."/>
            <person name="Westerberg I."/>
            <person name="Brannstrom I.O."/>
            <person name="Guillou S."/>
            <person name="Cros-Aarteil S."/>
            <person name="Calhoun S."/>
            <person name="Haridas S."/>
            <person name="Kuo A."/>
            <person name="Mondo S."/>
            <person name="Pangilinan J."/>
            <person name="Riley R."/>
            <person name="LaButti K."/>
            <person name="Andreopoulos B."/>
            <person name="Lipzen A."/>
            <person name="Chen C."/>
            <person name="Yan M."/>
            <person name="Daum C."/>
            <person name="Ng V."/>
            <person name="Clum A."/>
            <person name="Steindorff A."/>
            <person name="Ohm R.A."/>
            <person name="Martin F."/>
            <person name="Silar P."/>
            <person name="Natvig D.O."/>
            <person name="Lalanne C."/>
            <person name="Gautier V."/>
            <person name="Ament-Velasquez S.L."/>
            <person name="Kruys A."/>
            <person name="Hutchinson M.I."/>
            <person name="Powell A.J."/>
            <person name="Barry K."/>
            <person name="Miller A.N."/>
            <person name="Grigoriev I.V."/>
            <person name="Debuchy R."/>
            <person name="Gladieux P."/>
            <person name="Hiltunen Thoren M."/>
            <person name="Johannesson H."/>
        </authorList>
    </citation>
    <scope>NUCLEOTIDE SEQUENCE</scope>
    <source>
        <strain evidence="2">CBS 626.80</strain>
    </source>
</reference>
<reference evidence="2" key="2">
    <citation type="submission" date="2023-06" db="EMBL/GenBank/DDBJ databases">
        <authorList>
            <consortium name="Lawrence Berkeley National Laboratory"/>
            <person name="Mondo S.J."/>
            <person name="Hensen N."/>
            <person name="Bonometti L."/>
            <person name="Westerberg I."/>
            <person name="Brannstrom I.O."/>
            <person name="Guillou S."/>
            <person name="Cros-Aarteil S."/>
            <person name="Calhoun S."/>
            <person name="Haridas S."/>
            <person name="Kuo A."/>
            <person name="Pangilinan J."/>
            <person name="Riley R."/>
            <person name="Labutti K."/>
            <person name="Andreopoulos B."/>
            <person name="Lipzen A."/>
            <person name="Chen C."/>
            <person name="Yanf M."/>
            <person name="Daum C."/>
            <person name="Ng V."/>
            <person name="Clum A."/>
            <person name="Steindorff A."/>
            <person name="Ohm R."/>
            <person name="Martin F."/>
            <person name="Silar P."/>
            <person name="Natvig D."/>
            <person name="Lalanne C."/>
            <person name="Gautier V."/>
            <person name="Ament-Velasquez S.L."/>
            <person name="Kruys A."/>
            <person name="Hutchinson M.I."/>
            <person name="Powell A.J."/>
            <person name="Barry K."/>
            <person name="Miller A.N."/>
            <person name="Grigoriev I.V."/>
            <person name="Debuchy R."/>
            <person name="Gladieux P."/>
            <person name="Thoren M.H."/>
            <person name="Johannesson H."/>
        </authorList>
    </citation>
    <scope>NUCLEOTIDE SEQUENCE</scope>
    <source>
        <strain evidence="2">CBS 626.80</strain>
    </source>
</reference>
<dbReference type="Proteomes" id="UP001303222">
    <property type="component" value="Unassembled WGS sequence"/>
</dbReference>
<accession>A0AAN6P6T1</accession>
<name>A0AAN6P6T1_9PEZI</name>
<dbReference type="PANTHER" id="PTHR33112">
    <property type="entry name" value="DOMAIN PROTEIN, PUTATIVE-RELATED"/>
    <property type="match status" value="1"/>
</dbReference>
<dbReference type="Pfam" id="PF06985">
    <property type="entry name" value="HET"/>
    <property type="match status" value="1"/>
</dbReference>
<protein>
    <submittedName>
        <fullName evidence="2">Heterokaryon incompatibility protein-domain-containing protein</fullName>
    </submittedName>
</protein>
<feature type="domain" description="Heterokaryon incompatibility" evidence="1">
    <location>
        <begin position="223"/>
        <end position="379"/>
    </location>
</feature>
<evidence type="ECO:0000313" key="3">
    <source>
        <dbReference type="Proteomes" id="UP001303222"/>
    </source>
</evidence>
<evidence type="ECO:0000259" key="1">
    <source>
        <dbReference type="Pfam" id="PF06985"/>
    </source>
</evidence>
<dbReference type="InterPro" id="IPR010730">
    <property type="entry name" value="HET"/>
</dbReference>
<sequence length="701" mass="80487">MICSVCQTTLQAAISHFRLAKNQDERHFVRVTLNDPPDEWYTIKDHHKTLNSFMDSVDQGCHICSFIRFWLGVEMRPVEVLWRQIETGEVSNSYGNAATQLLMNYRKHQDYECFTFSFRFLSKAQTSDAHPMFGWEDQFREWQHVLEFNKGKTYAVPTYERSTGSLQAQLLLKEWVSDCVVNHTQCRPPKCDTSWYPTRLLDLSEPTDVRLIETKDTKPAGPYVTVTHRWGHVDEEYVLNKRKHPLLIKGIPLDSLPRLFQDVISVVRTLGVRYLWIDSLCIMQDKDDKSDWENEASLMEKVYSHSYCNISAADAENCSRSLFNVRHPQSVNPETLTLDLVNDESDVVTPVQFYAYNCQFWLNEVSNALVNTRAWVLQEHILAPRVLHFGGRQLMWECCEKNASEVFPHGLHPELSASEDVRFKSFALEVEQNDQRGYLDTSTLPLAQLLWSRIIFDYSCRDLSRPEDKLIACSGVAKRFQSLLQDTYVAGMWRTNLEDQLLWRRHPDSTGSRSGAYRTPTWSWASLDAIILPPEWPQDGCQIEAEDVHLTYATSDKTGGITDGWLRLRGVLLETKLVKSRVHESAFDLYLEGETIAATLTRDNRVSPVALFDIPRDIVDYEEVEGRVYSMIGHAGTTGWSSALLLFKIVDEQRGVFERIGIANILAVAQKEEVLSIKREPGKSTLPCAEFKDGKHTIIVI</sequence>
<organism evidence="2 3">
    <name type="scientific">Pseudoneurospora amorphoporcata</name>
    <dbReference type="NCBI Taxonomy" id="241081"/>
    <lineage>
        <taxon>Eukaryota</taxon>
        <taxon>Fungi</taxon>
        <taxon>Dikarya</taxon>
        <taxon>Ascomycota</taxon>
        <taxon>Pezizomycotina</taxon>
        <taxon>Sordariomycetes</taxon>
        <taxon>Sordariomycetidae</taxon>
        <taxon>Sordariales</taxon>
        <taxon>Sordariaceae</taxon>
        <taxon>Pseudoneurospora</taxon>
    </lineage>
</organism>
<gene>
    <name evidence="2" type="ORF">QBC32DRAFT_226891</name>
</gene>
<keyword evidence="3" id="KW-1185">Reference proteome</keyword>
<comment type="caution">
    <text evidence="2">The sequence shown here is derived from an EMBL/GenBank/DDBJ whole genome shotgun (WGS) entry which is preliminary data.</text>
</comment>
<dbReference type="AlphaFoldDB" id="A0AAN6P6T1"/>
<dbReference type="PANTHER" id="PTHR33112:SF11">
    <property type="entry name" value="HETEROKARYON INCOMPATIBILITY DOMAIN-CONTAINING PROTEIN"/>
    <property type="match status" value="1"/>
</dbReference>
<proteinExistence type="predicted"/>
<dbReference type="EMBL" id="MU859063">
    <property type="protein sequence ID" value="KAK3956757.1"/>
    <property type="molecule type" value="Genomic_DNA"/>
</dbReference>
<evidence type="ECO:0000313" key="2">
    <source>
        <dbReference type="EMBL" id="KAK3956757.1"/>
    </source>
</evidence>